<accession>A0ABR1KY78</accession>
<dbReference type="Gene3D" id="3.40.50.1820">
    <property type="entry name" value="alpha/beta hydrolase"/>
    <property type="match status" value="1"/>
</dbReference>
<dbReference type="InterPro" id="IPR000073">
    <property type="entry name" value="AB_hydrolase_1"/>
</dbReference>
<dbReference type="PANTHER" id="PTHR43433:SF5">
    <property type="entry name" value="AB HYDROLASE-1 DOMAIN-CONTAINING PROTEIN"/>
    <property type="match status" value="1"/>
</dbReference>
<dbReference type="Proteomes" id="UP001363622">
    <property type="component" value="Unassembled WGS sequence"/>
</dbReference>
<feature type="domain" description="AB hydrolase-1" evidence="1">
    <location>
        <begin position="90"/>
        <end position="316"/>
    </location>
</feature>
<sequence>MSVPLPYPPRVIKLPAALSGKANFLVHRSTLTQPSPPRPLAAREIEAHPEFPHITWNLKPEQMGKVAVAATRGGTFNIAYELHGHGPSHIVWIMGLGGLKSAWQRQTKDFAHVQADKYSSLIIDNRGIGESDRPLMRYSTSEMAKDVLEVVDFLKWTGKRELHVVGVSMGGMIAQELAYMIPDRICSLSLVSTASQIFRTKGIIENFMSRFNMLMPRSLDAQIAYVKGNLYTQAWLAAPDATEAVVKPFPTNGDRFAAGEIKKRSNPAHFNVVGFTAQMIACGWHHKSAAQLWELAERVGHDRIMVLHGTEDKIIPFEHFGVLIDGLEGVPEDNSKSQDKEALRKKEVEKHVVKGQGHVLPIEMRKEFNSWIAANIEKGEQLNQRQTAE</sequence>
<protein>
    <submittedName>
        <fullName evidence="2">Alpha/beta hydrolase-like protein</fullName>
    </submittedName>
</protein>
<gene>
    <name evidence="2" type="ORF">IWZ03DRAFT_301936</name>
</gene>
<name>A0ABR1KY78_9PEZI</name>
<comment type="caution">
    <text evidence="2">The sequence shown here is derived from an EMBL/GenBank/DDBJ whole genome shotgun (WGS) entry which is preliminary data.</text>
</comment>
<evidence type="ECO:0000259" key="1">
    <source>
        <dbReference type="Pfam" id="PF00561"/>
    </source>
</evidence>
<dbReference type="PANTHER" id="PTHR43433">
    <property type="entry name" value="HYDROLASE, ALPHA/BETA FOLD FAMILY PROTEIN"/>
    <property type="match status" value="1"/>
</dbReference>
<dbReference type="SUPFAM" id="SSF53474">
    <property type="entry name" value="alpha/beta-Hydrolases"/>
    <property type="match status" value="1"/>
</dbReference>
<evidence type="ECO:0000313" key="3">
    <source>
        <dbReference type="Proteomes" id="UP001363622"/>
    </source>
</evidence>
<dbReference type="InterPro" id="IPR050471">
    <property type="entry name" value="AB_hydrolase"/>
</dbReference>
<reference evidence="2 3" key="1">
    <citation type="submission" date="2024-04" db="EMBL/GenBank/DDBJ databases">
        <title>Phyllosticta paracitricarpa is synonymous to the EU quarantine fungus P. citricarpa based on phylogenomic analyses.</title>
        <authorList>
            <consortium name="Lawrence Berkeley National Laboratory"/>
            <person name="Van Ingen-Buijs V.A."/>
            <person name="Van Westerhoven A.C."/>
            <person name="Haridas S."/>
            <person name="Skiadas P."/>
            <person name="Martin F."/>
            <person name="Groenewald J.Z."/>
            <person name="Crous P.W."/>
            <person name="Seidl M.F."/>
        </authorList>
    </citation>
    <scope>NUCLEOTIDE SEQUENCE [LARGE SCALE GENOMIC DNA]</scope>
    <source>
        <strain evidence="2 3">CBS 123371</strain>
    </source>
</reference>
<keyword evidence="3" id="KW-1185">Reference proteome</keyword>
<dbReference type="EMBL" id="JBBPHU010000001">
    <property type="protein sequence ID" value="KAK7523810.1"/>
    <property type="molecule type" value="Genomic_DNA"/>
</dbReference>
<organism evidence="2 3">
    <name type="scientific">Phyllosticta citriasiana</name>
    <dbReference type="NCBI Taxonomy" id="595635"/>
    <lineage>
        <taxon>Eukaryota</taxon>
        <taxon>Fungi</taxon>
        <taxon>Dikarya</taxon>
        <taxon>Ascomycota</taxon>
        <taxon>Pezizomycotina</taxon>
        <taxon>Dothideomycetes</taxon>
        <taxon>Dothideomycetes incertae sedis</taxon>
        <taxon>Botryosphaeriales</taxon>
        <taxon>Phyllostictaceae</taxon>
        <taxon>Phyllosticta</taxon>
    </lineage>
</organism>
<dbReference type="InterPro" id="IPR029058">
    <property type="entry name" value="AB_hydrolase_fold"/>
</dbReference>
<dbReference type="Pfam" id="PF00561">
    <property type="entry name" value="Abhydrolase_1"/>
    <property type="match status" value="1"/>
</dbReference>
<proteinExistence type="predicted"/>
<evidence type="ECO:0000313" key="2">
    <source>
        <dbReference type="EMBL" id="KAK7523810.1"/>
    </source>
</evidence>